<dbReference type="InterPro" id="IPR001128">
    <property type="entry name" value="Cyt_P450"/>
</dbReference>
<dbReference type="SUPFAM" id="SSF48264">
    <property type="entry name" value="Cytochrome P450"/>
    <property type="match status" value="1"/>
</dbReference>
<evidence type="ECO:0000256" key="6">
    <source>
        <dbReference type="ARBA" id="ARBA00023004"/>
    </source>
</evidence>
<keyword evidence="6 8" id="KW-0408">Iron</keyword>
<comment type="caution">
    <text evidence="10">The sequence shown here is derived from an EMBL/GenBank/DDBJ whole genome shotgun (WGS) entry which is preliminary data.</text>
</comment>
<name>A0ABR2JCN8_9PEZI</name>
<comment type="similarity">
    <text evidence="2 8">Belongs to the cytochrome P450 family.</text>
</comment>
<evidence type="ECO:0000256" key="5">
    <source>
        <dbReference type="ARBA" id="ARBA00023002"/>
    </source>
</evidence>
<protein>
    <submittedName>
        <fullName evidence="10">Trichodiene oxygenase</fullName>
    </submittedName>
</protein>
<evidence type="ECO:0000256" key="3">
    <source>
        <dbReference type="ARBA" id="ARBA00022617"/>
    </source>
</evidence>
<gene>
    <name evidence="10" type="ORF">PGQ11_005742</name>
</gene>
<keyword evidence="4 8" id="KW-0479">Metal-binding</keyword>
<dbReference type="EMBL" id="JAPCWZ010000003">
    <property type="protein sequence ID" value="KAK8875228.1"/>
    <property type="molecule type" value="Genomic_DNA"/>
</dbReference>
<sequence>MEFINPWAILAVAVFAYFATLVFYRLFLDPLARFPGPKLAAISRWYEAYYDVVLGGKYTFKIAQLHKEYGPIIRISPYELHVSDPAFFDTIYRMTGRWDKYSWAVDAFGLRGSTVFASDHHLHKIRRRAIAPFFSKSHVYARQDLLRRKVDKLFQRISSLNGDTVNLGAAMSAFARDVANEFILGKSYNELGLDDFGIGMAIVNQGSGIIWRTTKHCRWFGRLMIAIPTSWMMRMADDNMKAFIHFGKQFKRDTREVLEAVTPSSLLYSDDSDSSSDSVPVDTNMVHYIANSNLPPAEKELDRVIQEVGATLGAAYETTASTLRLVLYHVYSNPDILPRLRRELDDAFPIVLNHRAVPITFRTDDLKQLEKLPYLGAVLTEGMRLSPGNCTRMARVTDKDLFYHEWCIPAGTPVGMTAILLHTDENSYSDPMRFNPDRWLAGSKTDGAEGEARVYAPFSRGTRICLGIHLAWAEMYSVLSALVQGYDFTFPGATATDFEAVSDNFSIGTKEGPNLHAHVTVRRR</sequence>
<keyword evidence="5 8" id="KW-0560">Oxidoreductase</keyword>
<proteinExistence type="inferred from homology"/>
<dbReference type="PANTHER" id="PTHR24305:SF157">
    <property type="entry name" value="N-ACETYLTRYPTOPHAN 6-HYDROXYLASE IVOC-RELATED"/>
    <property type="match status" value="1"/>
</dbReference>
<evidence type="ECO:0000313" key="10">
    <source>
        <dbReference type="EMBL" id="KAK8875228.1"/>
    </source>
</evidence>
<evidence type="ECO:0000256" key="1">
    <source>
        <dbReference type="ARBA" id="ARBA00001971"/>
    </source>
</evidence>
<dbReference type="Gene3D" id="1.10.630.10">
    <property type="entry name" value="Cytochrome P450"/>
    <property type="match status" value="1"/>
</dbReference>
<evidence type="ECO:0000256" key="8">
    <source>
        <dbReference type="RuleBase" id="RU000461"/>
    </source>
</evidence>
<dbReference type="InterPro" id="IPR002401">
    <property type="entry name" value="Cyt_P450_E_grp-I"/>
</dbReference>
<dbReference type="InterPro" id="IPR036396">
    <property type="entry name" value="Cyt_P450_sf"/>
</dbReference>
<dbReference type="CDD" id="cd11062">
    <property type="entry name" value="CYP58-like"/>
    <property type="match status" value="1"/>
</dbReference>
<keyword evidence="9" id="KW-0812">Transmembrane</keyword>
<dbReference type="Proteomes" id="UP001390339">
    <property type="component" value="Unassembled WGS sequence"/>
</dbReference>
<dbReference type="InterPro" id="IPR050121">
    <property type="entry name" value="Cytochrome_P450_monoxygenase"/>
</dbReference>
<keyword evidence="9" id="KW-0472">Membrane</keyword>
<comment type="cofactor">
    <cofactor evidence="1">
        <name>heme</name>
        <dbReference type="ChEBI" id="CHEBI:30413"/>
    </cofactor>
</comment>
<dbReference type="PRINTS" id="PR00385">
    <property type="entry name" value="P450"/>
</dbReference>
<evidence type="ECO:0000313" key="11">
    <source>
        <dbReference type="Proteomes" id="UP001390339"/>
    </source>
</evidence>
<evidence type="ECO:0000256" key="9">
    <source>
        <dbReference type="SAM" id="Phobius"/>
    </source>
</evidence>
<keyword evidence="7 8" id="KW-0503">Monooxygenase</keyword>
<dbReference type="InterPro" id="IPR017972">
    <property type="entry name" value="Cyt_P450_CS"/>
</dbReference>
<dbReference type="PROSITE" id="PS00086">
    <property type="entry name" value="CYTOCHROME_P450"/>
    <property type="match status" value="1"/>
</dbReference>
<accession>A0ABR2JCN8</accession>
<dbReference type="Pfam" id="PF00067">
    <property type="entry name" value="p450"/>
    <property type="match status" value="1"/>
</dbReference>
<evidence type="ECO:0000256" key="7">
    <source>
        <dbReference type="ARBA" id="ARBA00023033"/>
    </source>
</evidence>
<evidence type="ECO:0000256" key="2">
    <source>
        <dbReference type="ARBA" id="ARBA00010617"/>
    </source>
</evidence>
<evidence type="ECO:0000256" key="4">
    <source>
        <dbReference type="ARBA" id="ARBA00022723"/>
    </source>
</evidence>
<organism evidence="10 11">
    <name type="scientific">Apiospora arundinis</name>
    <dbReference type="NCBI Taxonomy" id="335852"/>
    <lineage>
        <taxon>Eukaryota</taxon>
        <taxon>Fungi</taxon>
        <taxon>Dikarya</taxon>
        <taxon>Ascomycota</taxon>
        <taxon>Pezizomycotina</taxon>
        <taxon>Sordariomycetes</taxon>
        <taxon>Xylariomycetidae</taxon>
        <taxon>Amphisphaeriales</taxon>
        <taxon>Apiosporaceae</taxon>
        <taxon>Apiospora</taxon>
    </lineage>
</organism>
<feature type="transmembrane region" description="Helical" evidence="9">
    <location>
        <begin position="6"/>
        <end position="28"/>
    </location>
</feature>
<keyword evidence="3 8" id="KW-0349">Heme</keyword>
<dbReference type="PRINTS" id="PR00463">
    <property type="entry name" value="EP450I"/>
</dbReference>
<dbReference type="PANTHER" id="PTHR24305">
    <property type="entry name" value="CYTOCHROME P450"/>
    <property type="match status" value="1"/>
</dbReference>
<reference evidence="10 11" key="1">
    <citation type="journal article" date="2024" name="IMA Fungus">
        <title>Apiospora arundinis, a panoply of carbohydrate-active enzymes and secondary metabolites.</title>
        <authorList>
            <person name="Sorensen T."/>
            <person name="Petersen C."/>
            <person name="Muurmann A.T."/>
            <person name="Christiansen J.V."/>
            <person name="Brundto M.L."/>
            <person name="Overgaard C.K."/>
            <person name="Boysen A.T."/>
            <person name="Wollenberg R.D."/>
            <person name="Larsen T.O."/>
            <person name="Sorensen J.L."/>
            <person name="Nielsen K.L."/>
            <person name="Sondergaard T.E."/>
        </authorList>
    </citation>
    <scope>NUCLEOTIDE SEQUENCE [LARGE SCALE GENOMIC DNA]</scope>
    <source>
        <strain evidence="10 11">AAU 773</strain>
    </source>
</reference>
<keyword evidence="9" id="KW-1133">Transmembrane helix</keyword>
<keyword evidence="11" id="KW-1185">Reference proteome</keyword>